<evidence type="ECO:0000313" key="2">
    <source>
        <dbReference type="EMBL" id="GAF82292.1"/>
    </source>
</evidence>
<proteinExistence type="predicted"/>
<dbReference type="GO" id="GO:0000271">
    <property type="term" value="P:polysaccharide biosynthetic process"/>
    <property type="evidence" value="ECO:0007669"/>
    <property type="project" value="TreeGrafter"/>
</dbReference>
<dbReference type="GO" id="GO:0008483">
    <property type="term" value="F:transaminase activity"/>
    <property type="evidence" value="ECO:0007669"/>
    <property type="project" value="TreeGrafter"/>
</dbReference>
<name>X0T284_9ZZZZ</name>
<feature type="non-terminal residue" evidence="2">
    <location>
        <position position="132"/>
    </location>
</feature>
<dbReference type="InterPro" id="IPR015421">
    <property type="entry name" value="PyrdxlP-dep_Trfase_major"/>
</dbReference>
<comment type="caution">
    <text evidence="2">The sequence shown here is derived from an EMBL/GenBank/DDBJ whole genome shotgun (WGS) entry which is preliminary data.</text>
</comment>
<gene>
    <name evidence="2" type="ORF">S01H1_11802</name>
</gene>
<dbReference type="EMBL" id="BARS01006031">
    <property type="protein sequence ID" value="GAF82292.1"/>
    <property type="molecule type" value="Genomic_DNA"/>
</dbReference>
<dbReference type="SUPFAM" id="SSF53383">
    <property type="entry name" value="PLP-dependent transferases"/>
    <property type="match status" value="1"/>
</dbReference>
<dbReference type="PANTHER" id="PTHR30244:SF36">
    <property type="entry name" value="3-OXO-GLUCOSE-6-PHOSPHATE:GLUTAMATE AMINOTRANSFERASE"/>
    <property type="match status" value="1"/>
</dbReference>
<dbReference type="PANTHER" id="PTHR30244">
    <property type="entry name" value="TRANSAMINASE"/>
    <property type="match status" value="1"/>
</dbReference>
<dbReference type="Pfam" id="PF01041">
    <property type="entry name" value="DegT_DnrJ_EryC1"/>
    <property type="match status" value="1"/>
</dbReference>
<organism evidence="2">
    <name type="scientific">marine sediment metagenome</name>
    <dbReference type="NCBI Taxonomy" id="412755"/>
    <lineage>
        <taxon>unclassified sequences</taxon>
        <taxon>metagenomes</taxon>
        <taxon>ecological metagenomes</taxon>
    </lineage>
</organism>
<evidence type="ECO:0000256" key="1">
    <source>
        <dbReference type="ARBA" id="ARBA00022898"/>
    </source>
</evidence>
<dbReference type="GO" id="GO:0030170">
    <property type="term" value="F:pyridoxal phosphate binding"/>
    <property type="evidence" value="ECO:0007669"/>
    <property type="project" value="TreeGrafter"/>
</dbReference>
<keyword evidence="1" id="KW-0663">Pyridoxal phosphate</keyword>
<protein>
    <recommendedName>
        <fullName evidence="3">Aminotransferase class I/classII domain-containing protein</fullName>
    </recommendedName>
</protein>
<dbReference type="InterPro" id="IPR000653">
    <property type="entry name" value="DegT/StrS_aminotransferase"/>
</dbReference>
<dbReference type="AlphaFoldDB" id="X0T284"/>
<accession>X0T284</accession>
<reference evidence="2" key="1">
    <citation type="journal article" date="2014" name="Front. Microbiol.">
        <title>High frequency of phylogenetically diverse reductive dehalogenase-homologous genes in deep subseafloor sedimentary metagenomes.</title>
        <authorList>
            <person name="Kawai M."/>
            <person name="Futagami T."/>
            <person name="Toyoda A."/>
            <person name="Takaki Y."/>
            <person name="Nishi S."/>
            <person name="Hori S."/>
            <person name="Arai W."/>
            <person name="Tsubouchi T."/>
            <person name="Morono Y."/>
            <person name="Uchiyama I."/>
            <person name="Ito T."/>
            <person name="Fujiyama A."/>
            <person name="Inagaki F."/>
            <person name="Takami H."/>
        </authorList>
    </citation>
    <scope>NUCLEOTIDE SEQUENCE</scope>
    <source>
        <strain evidence="2">Expedition CK06-06</strain>
    </source>
</reference>
<dbReference type="Gene3D" id="3.40.640.10">
    <property type="entry name" value="Type I PLP-dependent aspartate aminotransferase-like (Major domain)"/>
    <property type="match status" value="1"/>
</dbReference>
<dbReference type="InterPro" id="IPR015424">
    <property type="entry name" value="PyrdxlP-dep_Trfase"/>
</dbReference>
<sequence>MVDLAAEYAEVGEAVEDAALRVLRSRRYLLGPETAAFEAEMARLVGVREAVGVGSGTQSLVLALRACGVGAGDEVLTSPFTFFATAEAILLVGAVPVFADIERGGFNVDFEALDARVTGRTRAVVPVHLFGR</sequence>
<evidence type="ECO:0008006" key="3">
    <source>
        <dbReference type="Google" id="ProtNLM"/>
    </source>
</evidence>